<gene>
    <name evidence="6" type="ORF">DL546_000164</name>
</gene>
<organism evidence="6 7">
    <name type="scientific">Coniochaeta pulveracea</name>
    <dbReference type="NCBI Taxonomy" id="177199"/>
    <lineage>
        <taxon>Eukaryota</taxon>
        <taxon>Fungi</taxon>
        <taxon>Dikarya</taxon>
        <taxon>Ascomycota</taxon>
        <taxon>Pezizomycotina</taxon>
        <taxon>Sordariomycetes</taxon>
        <taxon>Sordariomycetidae</taxon>
        <taxon>Coniochaetales</taxon>
        <taxon>Coniochaetaceae</taxon>
        <taxon>Coniochaeta</taxon>
    </lineage>
</organism>
<evidence type="ECO:0000256" key="5">
    <source>
        <dbReference type="SAM" id="Coils"/>
    </source>
</evidence>
<keyword evidence="5" id="KW-0175">Coiled coil</keyword>
<dbReference type="OrthoDB" id="3636394at2759"/>
<proteinExistence type="predicted"/>
<protein>
    <submittedName>
        <fullName evidence="6">Uncharacterized protein</fullName>
    </submittedName>
</protein>
<reference evidence="6 7" key="1">
    <citation type="submission" date="2018-08" db="EMBL/GenBank/DDBJ databases">
        <title>Draft genome of the lignicolous fungus Coniochaeta pulveracea.</title>
        <authorList>
            <person name="Borstlap C.J."/>
            <person name="De Witt R.N."/>
            <person name="Botha A."/>
            <person name="Volschenk H."/>
        </authorList>
    </citation>
    <scope>NUCLEOTIDE SEQUENCE [LARGE SCALE GENOMIC DNA]</scope>
    <source>
        <strain evidence="6 7">CAB683</strain>
    </source>
</reference>
<dbReference type="InterPro" id="IPR008733">
    <property type="entry name" value="PEX11"/>
</dbReference>
<dbReference type="STRING" id="177199.A0A420YCZ4"/>
<keyword evidence="7" id="KW-1185">Reference proteome</keyword>
<dbReference type="PANTHER" id="PTHR12652">
    <property type="entry name" value="PEROXISOMAL BIOGENESIS FACTOR 11"/>
    <property type="match status" value="1"/>
</dbReference>
<dbReference type="PANTHER" id="PTHR12652:SF23">
    <property type="entry name" value="MICROBODY (PEROXISOME) PROLIFERATION PROTEIN PEROXIN 11B (EUROFUNG)"/>
    <property type="match status" value="1"/>
</dbReference>
<comment type="caution">
    <text evidence="6">The sequence shown here is derived from an EMBL/GenBank/DDBJ whole genome shotgun (WGS) entry which is preliminary data.</text>
</comment>
<feature type="coiled-coil region" evidence="5">
    <location>
        <begin position="192"/>
        <end position="219"/>
    </location>
</feature>
<evidence type="ECO:0000313" key="6">
    <source>
        <dbReference type="EMBL" id="RKU45762.1"/>
    </source>
</evidence>
<evidence type="ECO:0000256" key="4">
    <source>
        <dbReference type="ARBA" id="ARBA00046271"/>
    </source>
</evidence>
<sequence>MSTYDQFLVFVNDSVGLERTLRLFQSLFLITASYPLPLHYFSTLLSLSTASSSASPILAQTIAHGIVQKLNFVRRFFRLFKFLHCFHSAQTLYSSSGLNKTAWVDGMGNTFMGLYLLLDASLIVDALKIDRFGVWTPEWERAITVEAQRFWLFALVSGVVSAGLKMVDVWALQPTVAVEVMAPEEKSELKEKEESEKLVEKKDAEAAAVRKQIRVLQRDLVANALDIVLPGVVVGWIQATPGIVGLAMFTTTILTMQGVWERCGKTVGSAA</sequence>
<dbReference type="Proteomes" id="UP000275385">
    <property type="component" value="Unassembled WGS sequence"/>
</dbReference>
<evidence type="ECO:0000313" key="7">
    <source>
        <dbReference type="Proteomes" id="UP000275385"/>
    </source>
</evidence>
<dbReference type="GO" id="GO:0016559">
    <property type="term" value="P:peroxisome fission"/>
    <property type="evidence" value="ECO:0007669"/>
    <property type="project" value="InterPro"/>
</dbReference>
<accession>A0A420YCZ4</accession>
<evidence type="ECO:0000256" key="2">
    <source>
        <dbReference type="ARBA" id="ARBA00023136"/>
    </source>
</evidence>
<dbReference type="Pfam" id="PF05648">
    <property type="entry name" value="PEX11"/>
    <property type="match status" value="1"/>
</dbReference>
<keyword evidence="3" id="KW-0576">Peroxisome</keyword>
<keyword evidence="1" id="KW-0962">Peroxisome biogenesis</keyword>
<dbReference type="GO" id="GO:0005778">
    <property type="term" value="C:peroxisomal membrane"/>
    <property type="evidence" value="ECO:0007669"/>
    <property type="project" value="UniProtKB-SubCell"/>
</dbReference>
<evidence type="ECO:0000256" key="3">
    <source>
        <dbReference type="ARBA" id="ARBA00023140"/>
    </source>
</evidence>
<dbReference type="AlphaFoldDB" id="A0A420YCZ4"/>
<keyword evidence="2" id="KW-0472">Membrane</keyword>
<evidence type="ECO:0000256" key="1">
    <source>
        <dbReference type="ARBA" id="ARBA00022593"/>
    </source>
</evidence>
<comment type="subcellular location">
    <subcellularLocation>
        <location evidence="4">Peroxisome membrane</location>
    </subcellularLocation>
</comment>
<name>A0A420YCZ4_9PEZI</name>
<dbReference type="EMBL" id="QVQW01000018">
    <property type="protein sequence ID" value="RKU45762.1"/>
    <property type="molecule type" value="Genomic_DNA"/>
</dbReference>